<dbReference type="PANTHER" id="PTHR22642:SF2">
    <property type="entry name" value="PROTEIN LONG AFTER FAR-RED 3"/>
    <property type="match status" value="1"/>
</dbReference>
<dbReference type="EMBL" id="LAZR01058518">
    <property type="protein sequence ID" value="KKK69718.1"/>
    <property type="molecule type" value="Genomic_DNA"/>
</dbReference>
<dbReference type="InterPro" id="IPR013108">
    <property type="entry name" value="Amidohydro_3"/>
</dbReference>
<feature type="domain" description="Amidohydrolase 3" evidence="1">
    <location>
        <begin position="10"/>
        <end position="368"/>
    </location>
</feature>
<dbReference type="SUPFAM" id="SSF51556">
    <property type="entry name" value="Metallo-dependent hydrolases"/>
    <property type="match status" value="1"/>
</dbReference>
<comment type="caution">
    <text evidence="2">The sequence shown here is derived from an EMBL/GenBank/DDBJ whole genome shotgun (WGS) entry which is preliminary data.</text>
</comment>
<dbReference type="InterPro" id="IPR032466">
    <property type="entry name" value="Metal_Hydrolase"/>
</dbReference>
<sequence>IRRSEKDLDGTIERDANNRPNGVLRGRAVGLVRGRLPIESAERVDEVVERALEKILSYGITTFCDYATNAASSSALNLMKIIRDRELKGRTVLMLGDRETARLGEIGIISSFGGDRLRLGGLALIVDGSFMSQTAYMSSPYKGSESNGMLLMEEQELYNLLKKNYSRYIWAAVHCVGDKANEIALGAYERIGKEKEIPRMPMRIDHAQFLKDEDIEQFSSAGVIAVMNTVQIPQNRERAMRYLGPDAGFLSRLGSLVEAGAKIALTSNAPQQSISPMLGLYCAVERRGFDDGPELRFHPRESISLSDAVYAYTMGGAIACDMEKQIGSIEKGKAADFVYLSSDIFREGTSALKNTVVLSVFIDGETVFEKIKPGDRTVK</sequence>
<protein>
    <recommendedName>
        <fullName evidence="1">Amidohydrolase 3 domain-containing protein</fullName>
    </recommendedName>
</protein>
<dbReference type="AlphaFoldDB" id="A0A0F8XL83"/>
<name>A0A0F8XL83_9ZZZZ</name>
<dbReference type="SUPFAM" id="SSF51338">
    <property type="entry name" value="Composite domain of metallo-dependent hydrolases"/>
    <property type="match status" value="1"/>
</dbReference>
<proteinExistence type="predicted"/>
<gene>
    <name evidence="2" type="ORF">LCGC14_2931230</name>
</gene>
<dbReference type="Pfam" id="PF07969">
    <property type="entry name" value="Amidohydro_3"/>
    <property type="match status" value="1"/>
</dbReference>
<dbReference type="PANTHER" id="PTHR22642">
    <property type="entry name" value="IMIDAZOLONEPROPIONASE"/>
    <property type="match status" value="1"/>
</dbReference>
<accession>A0A0F8XL83</accession>
<feature type="non-terminal residue" evidence="2">
    <location>
        <position position="1"/>
    </location>
</feature>
<organism evidence="2">
    <name type="scientific">marine sediment metagenome</name>
    <dbReference type="NCBI Taxonomy" id="412755"/>
    <lineage>
        <taxon>unclassified sequences</taxon>
        <taxon>metagenomes</taxon>
        <taxon>ecological metagenomes</taxon>
    </lineage>
</organism>
<dbReference type="GO" id="GO:0016810">
    <property type="term" value="F:hydrolase activity, acting on carbon-nitrogen (but not peptide) bonds"/>
    <property type="evidence" value="ECO:0007669"/>
    <property type="project" value="InterPro"/>
</dbReference>
<dbReference type="Gene3D" id="3.20.20.140">
    <property type="entry name" value="Metal-dependent hydrolases"/>
    <property type="match status" value="1"/>
</dbReference>
<dbReference type="InterPro" id="IPR011059">
    <property type="entry name" value="Metal-dep_hydrolase_composite"/>
</dbReference>
<reference evidence="2" key="1">
    <citation type="journal article" date="2015" name="Nature">
        <title>Complex archaea that bridge the gap between prokaryotes and eukaryotes.</title>
        <authorList>
            <person name="Spang A."/>
            <person name="Saw J.H."/>
            <person name="Jorgensen S.L."/>
            <person name="Zaremba-Niedzwiedzka K."/>
            <person name="Martijn J."/>
            <person name="Lind A.E."/>
            <person name="van Eijk R."/>
            <person name="Schleper C."/>
            <person name="Guy L."/>
            <person name="Ettema T.J."/>
        </authorList>
    </citation>
    <scope>NUCLEOTIDE SEQUENCE</scope>
</reference>
<evidence type="ECO:0000259" key="1">
    <source>
        <dbReference type="Pfam" id="PF07969"/>
    </source>
</evidence>
<evidence type="ECO:0000313" key="2">
    <source>
        <dbReference type="EMBL" id="KKK69718.1"/>
    </source>
</evidence>
<feature type="non-terminal residue" evidence="2">
    <location>
        <position position="379"/>
    </location>
</feature>